<comment type="caution">
    <text evidence="2">The sequence shown here is derived from an EMBL/GenBank/DDBJ whole genome shotgun (WGS) entry which is preliminary data.</text>
</comment>
<name>A0A2H0N833_9BACT</name>
<dbReference type="PANTHER" id="PTHR11113:SF14">
    <property type="entry name" value="N-ACETYLGLUCOSAMINE-6-PHOSPHATE DEACETYLASE"/>
    <property type="match status" value="1"/>
</dbReference>
<dbReference type="GO" id="GO:0006046">
    <property type="term" value="P:N-acetylglucosamine catabolic process"/>
    <property type="evidence" value="ECO:0007669"/>
    <property type="project" value="TreeGrafter"/>
</dbReference>
<evidence type="ECO:0000313" key="2">
    <source>
        <dbReference type="EMBL" id="PIR05062.1"/>
    </source>
</evidence>
<accession>A0A2H0N833</accession>
<dbReference type="InterPro" id="IPR011059">
    <property type="entry name" value="Metal-dep_hydrolase_composite"/>
</dbReference>
<gene>
    <name evidence="2" type="ORF">COV57_01125</name>
</gene>
<dbReference type="AlphaFoldDB" id="A0A2H0N833"/>
<proteinExistence type="predicted"/>
<dbReference type="PANTHER" id="PTHR11113">
    <property type="entry name" value="N-ACETYLGLUCOSAMINE-6-PHOSPHATE DEACETYLASE"/>
    <property type="match status" value="1"/>
</dbReference>
<dbReference type="EMBL" id="PCWO01000017">
    <property type="protein sequence ID" value="PIR05062.1"/>
    <property type="molecule type" value="Genomic_DNA"/>
</dbReference>
<evidence type="ECO:0000256" key="1">
    <source>
        <dbReference type="ARBA" id="ARBA00022801"/>
    </source>
</evidence>
<dbReference type="Proteomes" id="UP000229893">
    <property type="component" value="Unassembled WGS sequence"/>
</dbReference>
<protein>
    <recommendedName>
        <fullName evidence="4">Amidohydrolase-related domain-containing protein</fullName>
    </recommendedName>
</protein>
<evidence type="ECO:0000313" key="3">
    <source>
        <dbReference type="Proteomes" id="UP000229893"/>
    </source>
</evidence>
<dbReference type="SUPFAM" id="SSF51338">
    <property type="entry name" value="Composite domain of metallo-dependent hydrolases"/>
    <property type="match status" value="1"/>
</dbReference>
<organism evidence="2 3">
    <name type="scientific">Candidatus Liptonbacteria bacterium CG11_big_fil_rev_8_21_14_0_20_35_14</name>
    <dbReference type="NCBI Taxonomy" id="1974634"/>
    <lineage>
        <taxon>Bacteria</taxon>
        <taxon>Candidatus Liptoniibacteriota</taxon>
    </lineage>
</organism>
<dbReference type="GO" id="GO:0008448">
    <property type="term" value="F:N-acetylglucosamine-6-phosphate deacetylase activity"/>
    <property type="evidence" value="ECO:0007669"/>
    <property type="project" value="TreeGrafter"/>
</dbReference>
<dbReference type="Gene3D" id="3.20.20.140">
    <property type="entry name" value="Metal-dependent hydrolases"/>
    <property type="match status" value="2"/>
</dbReference>
<sequence length="374" mass="42103">MLTLIRNVFIVDGSLRKPYKADVLISKNHVLSIGEISERENYLVVEGEGRYLSPGFIDVEYQGLESFILQDREQRHYLENGITTLVVGHRGKSLAPIFKKELEILGASLNRNWGSFRDFRETIKNNKYGLNFVSLVGDFNIRSSFGSLYKGGMTAIDKNSFLSVLYNSLASGALGLSSNMGGGFDTHLDDLKKNTQFTLGHKRMVSVSFSNLDFNKRKEILLILLREKRKINRGLVFISDINLEDISYLKRSRALNEILASFTPVSKTDFITLFENNNLFPTNKGGQGEIFKEIIKMGLKRQEGLSIEKVINKITQKPALSMGVFDSYEIRSGFRADLVLFDSLANINEVFVAGERVKSGNLSNNLAGKFYYVA</sequence>
<evidence type="ECO:0008006" key="4">
    <source>
        <dbReference type="Google" id="ProtNLM"/>
    </source>
</evidence>
<reference evidence="2 3" key="1">
    <citation type="submission" date="2017-09" db="EMBL/GenBank/DDBJ databases">
        <title>Depth-based differentiation of microbial function through sediment-hosted aquifers and enrichment of novel symbionts in the deep terrestrial subsurface.</title>
        <authorList>
            <person name="Probst A.J."/>
            <person name="Ladd B."/>
            <person name="Jarett J.K."/>
            <person name="Geller-Mcgrath D.E."/>
            <person name="Sieber C.M."/>
            <person name="Emerson J.B."/>
            <person name="Anantharaman K."/>
            <person name="Thomas B.C."/>
            <person name="Malmstrom R."/>
            <person name="Stieglmeier M."/>
            <person name="Klingl A."/>
            <person name="Woyke T."/>
            <person name="Ryan C.M."/>
            <person name="Banfield J.F."/>
        </authorList>
    </citation>
    <scope>NUCLEOTIDE SEQUENCE [LARGE SCALE GENOMIC DNA]</scope>
    <source>
        <strain evidence="2">CG11_big_fil_rev_8_21_14_0_20_35_14</strain>
    </source>
</reference>
<dbReference type="Gene3D" id="2.30.40.10">
    <property type="entry name" value="Urease, subunit C, domain 1"/>
    <property type="match status" value="2"/>
</dbReference>
<keyword evidence="1" id="KW-0378">Hydrolase</keyword>